<gene>
    <name evidence="1" type="ORF">MA16_Dca003024</name>
</gene>
<dbReference type="EMBL" id="KZ502052">
    <property type="protein sequence ID" value="PKU84511.1"/>
    <property type="molecule type" value="Genomic_DNA"/>
</dbReference>
<name>A0A2I0X9D4_9ASPA</name>
<reference evidence="1 2" key="2">
    <citation type="journal article" date="2017" name="Nature">
        <title>The Apostasia genome and the evolution of orchids.</title>
        <authorList>
            <person name="Zhang G.Q."/>
            <person name="Liu K.W."/>
            <person name="Li Z."/>
            <person name="Lohaus R."/>
            <person name="Hsiao Y.Y."/>
            <person name="Niu S.C."/>
            <person name="Wang J.Y."/>
            <person name="Lin Y.C."/>
            <person name="Xu Q."/>
            <person name="Chen L.J."/>
            <person name="Yoshida K."/>
            <person name="Fujiwara S."/>
            <person name="Wang Z.W."/>
            <person name="Zhang Y.Q."/>
            <person name="Mitsuda N."/>
            <person name="Wang M."/>
            <person name="Liu G.H."/>
            <person name="Pecoraro L."/>
            <person name="Huang H.X."/>
            <person name="Xiao X.J."/>
            <person name="Lin M."/>
            <person name="Wu X.Y."/>
            <person name="Wu W.L."/>
            <person name="Chen Y.Y."/>
            <person name="Chang S.B."/>
            <person name="Sakamoto S."/>
            <person name="Ohme-Takagi M."/>
            <person name="Yagi M."/>
            <person name="Zeng S.J."/>
            <person name="Shen C.Y."/>
            <person name="Yeh C.M."/>
            <person name="Luo Y.B."/>
            <person name="Tsai W.C."/>
            <person name="Van de Peer Y."/>
            <person name="Liu Z.J."/>
        </authorList>
    </citation>
    <scope>NUCLEOTIDE SEQUENCE [LARGE SCALE GENOMIC DNA]</scope>
    <source>
        <tissue evidence="1">The whole plant</tissue>
    </source>
</reference>
<organism evidence="1 2">
    <name type="scientific">Dendrobium catenatum</name>
    <dbReference type="NCBI Taxonomy" id="906689"/>
    <lineage>
        <taxon>Eukaryota</taxon>
        <taxon>Viridiplantae</taxon>
        <taxon>Streptophyta</taxon>
        <taxon>Embryophyta</taxon>
        <taxon>Tracheophyta</taxon>
        <taxon>Spermatophyta</taxon>
        <taxon>Magnoliopsida</taxon>
        <taxon>Liliopsida</taxon>
        <taxon>Asparagales</taxon>
        <taxon>Orchidaceae</taxon>
        <taxon>Epidendroideae</taxon>
        <taxon>Malaxideae</taxon>
        <taxon>Dendrobiinae</taxon>
        <taxon>Dendrobium</taxon>
    </lineage>
</organism>
<dbReference type="PANTHER" id="PTHR47481:SF21">
    <property type="entry name" value="BASIC-LEUCINE ZIPPER TRANSCRIPTION FACTOR Q-RELATED"/>
    <property type="match status" value="1"/>
</dbReference>
<evidence type="ECO:0008006" key="3">
    <source>
        <dbReference type="Google" id="ProtNLM"/>
    </source>
</evidence>
<accession>A0A2I0X9D4</accession>
<dbReference type="PANTHER" id="PTHR47481">
    <property type="match status" value="1"/>
</dbReference>
<dbReference type="AlphaFoldDB" id="A0A2I0X9D4"/>
<keyword evidence="2" id="KW-1185">Reference proteome</keyword>
<protein>
    <recommendedName>
        <fullName evidence="3">Retrovirus-related Pol polyprotein from transposon TNT 1-94</fullName>
    </recommendedName>
</protein>
<evidence type="ECO:0000313" key="2">
    <source>
        <dbReference type="Proteomes" id="UP000233837"/>
    </source>
</evidence>
<dbReference type="Pfam" id="PF14223">
    <property type="entry name" value="Retrotran_gag_2"/>
    <property type="match status" value="1"/>
</dbReference>
<sequence length="160" mass="17835">MTQYLIEIKTLVDQIAAAGSAVDTEDIILYTLNELPPPYQSFKTAIRTMLTPINLDQLYPLLLSEEVNLATEAARSNVNPDPNTTLFHYRERGRRSRGRNISNNNSSDRSPASASLICQICLKKGHSTQSGWHKLNVQYVPSSRNSSKALIANFDNIEAN</sequence>
<evidence type="ECO:0000313" key="1">
    <source>
        <dbReference type="EMBL" id="PKU84511.1"/>
    </source>
</evidence>
<dbReference type="Proteomes" id="UP000233837">
    <property type="component" value="Unassembled WGS sequence"/>
</dbReference>
<reference evidence="1 2" key="1">
    <citation type="journal article" date="2016" name="Sci. Rep.">
        <title>The Dendrobium catenatum Lindl. genome sequence provides insights into polysaccharide synthase, floral development and adaptive evolution.</title>
        <authorList>
            <person name="Zhang G.Q."/>
            <person name="Xu Q."/>
            <person name="Bian C."/>
            <person name="Tsai W.C."/>
            <person name="Yeh C.M."/>
            <person name="Liu K.W."/>
            <person name="Yoshida K."/>
            <person name="Zhang L.S."/>
            <person name="Chang S.B."/>
            <person name="Chen F."/>
            <person name="Shi Y."/>
            <person name="Su Y.Y."/>
            <person name="Zhang Y.Q."/>
            <person name="Chen L.J."/>
            <person name="Yin Y."/>
            <person name="Lin M."/>
            <person name="Huang H."/>
            <person name="Deng H."/>
            <person name="Wang Z.W."/>
            <person name="Zhu S.L."/>
            <person name="Zhao X."/>
            <person name="Deng C."/>
            <person name="Niu S.C."/>
            <person name="Huang J."/>
            <person name="Wang M."/>
            <person name="Liu G.H."/>
            <person name="Yang H.J."/>
            <person name="Xiao X.J."/>
            <person name="Hsiao Y.Y."/>
            <person name="Wu W.L."/>
            <person name="Chen Y.Y."/>
            <person name="Mitsuda N."/>
            <person name="Ohme-Takagi M."/>
            <person name="Luo Y.B."/>
            <person name="Van de Peer Y."/>
            <person name="Liu Z.J."/>
        </authorList>
    </citation>
    <scope>NUCLEOTIDE SEQUENCE [LARGE SCALE GENOMIC DNA]</scope>
    <source>
        <tissue evidence="1">The whole plant</tissue>
    </source>
</reference>
<proteinExistence type="predicted"/>